<comment type="function">
    <text evidence="1">Acts as a regulatory subunit of the 26S proteasome which is involved in the ATP-dependent degradation of ubiquitinated proteins.</text>
</comment>
<protein>
    <recommendedName>
        <fullName evidence="5">MPN domain-containing protein</fullName>
    </recommendedName>
</protein>
<dbReference type="InterPro" id="IPR037518">
    <property type="entry name" value="MPN"/>
</dbReference>
<dbReference type="Pfam" id="PF01398">
    <property type="entry name" value="JAB"/>
    <property type="match status" value="1"/>
</dbReference>
<sequence length="340" mass="38059">MVATTTEQLTALANTTVIIWNLVVHPLVLLSVADHHARAVSRNSHKRVIGVLLGQDNGKTVNVANSFGIPFEEDEKDSKTWFLDHNYIEGMYEMFKKVNTRERLIGWYHTGPKLRASDQEINDLFERFIARPVMVIVDVRPETVGIPTDAYFAVEEIKDDGTETRKTFLHCPSAIEAEEAEEIGVEHLLRDIRDSTTTTLATRVTEQLSSLRGLQSRLSDVQKYLADVASGSMPVNHQIVYHLQDALNLLPDLTDPVLTQSFATSTNDELLVVYLSSLLRAVIALHALVDNKTNIGRAEMDDVEDKKKESSKEKDSKTDGKKDEKDSKSSKDGDQKDKGL</sequence>
<gene>
    <name evidence="6" type="ORF">D9758_005533</name>
</gene>
<dbReference type="Proteomes" id="UP000559256">
    <property type="component" value="Unassembled WGS sequence"/>
</dbReference>
<proteinExistence type="inferred from homology"/>
<accession>A0A8H5LPG5</accession>
<dbReference type="InterPro" id="IPR000555">
    <property type="entry name" value="JAMM/MPN+_dom"/>
</dbReference>
<evidence type="ECO:0000256" key="1">
    <source>
        <dbReference type="ARBA" id="ARBA00002187"/>
    </source>
</evidence>
<evidence type="ECO:0000259" key="5">
    <source>
        <dbReference type="PROSITE" id="PS50249"/>
    </source>
</evidence>
<dbReference type="GO" id="GO:0043161">
    <property type="term" value="P:proteasome-mediated ubiquitin-dependent protein catabolic process"/>
    <property type="evidence" value="ECO:0007669"/>
    <property type="project" value="TreeGrafter"/>
</dbReference>
<dbReference type="InterPro" id="IPR024969">
    <property type="entry name" value="EIF3F/CSN6-like_C"/>
</dbReference>
<dbReference type="CDD" id="cd08062">
    <property type="entry name" value="MPN_RPN7_8"/>
    <property type="match status" value="1"/>
</dbReference>
<feature type="region of interest" description="Disordered" evidence="4">
    <location>
        <begin position="298"/>
        <end position="340"/>
    </location>
</feature>
<organism evidence="6 7">
    <name type="scientific">Tetrapyrgos nigripes</name>
    <dbReference type="NCBI Taxonomy" id="182062"/>
    <lineage>
        <taxon>Eukaryota</taxon>
        <taxon>Fungi</taxon>
        <taxon>Dikarya</taxon>
        <taxon>Basidiomycota</taxon>
        <taxon>Agaricomycotina</taxon>
        <taxon>Agaricomycetes</taxon>
        <taxon>Agaricomycetidae</taxon>
        <taxon>Agaricales</taxon>
        <taxon>Marasmiineae</taxon>
        <taxon>Marasmiaceae</taxon>
        <taxon>Tetrapyrgos</taxon>
    </lineage>
</organism>
<dbReference type="PANTHER" id="PTHR10540">
    <property type="entry name" value="EUKARYOTIC TRANSLATION INITIATION FACTOR 3 SUBUNIT F-RELATED"/>
    <property type="match status" value="1"/>
</dbReference>
<dbReference type="FunFam" id="3.40.140.10:FF:000004">
    <property type="entry name" value="26S proteasome regulatory subunit rpn-8"/>
    <property type="match status" value="1"/>
</dbReference>
<dbReference type="GO" id="GO:0008237">
    <property type="term" value="F:metallopeptidase activity"/>
    <property type="evidence" value="ECO:0007669"/>
    <property type="project" value="InterPro"/>
</dbReference>
<dbReference type="SMART" id="SM00232">
    <property type="entry name" value="JAB_MPN"/>
    <property type="match status" value="1"/>
</dbReference>
<comment type="similarity">
    <text evidence="2">Belongs to the peptidase M67A family.</text>
</comment>
<name>A0A8H5LPG5_9AGAR</name>
<comment type="caution">
    <text evidence="6">The sequence shown here is derived from an EMBL/GenBank/DDBJ whole genome shotgun (WGS) entry which is preliminary data.</text>
</comment>
<dbReference type="AlphaFoldDB" id="A0A8H5LPG5"/>
<dbReference type="Pfam" id="PF13012">
    <property type="entry name" value="MitMem_reg"/>
    <property type="match status" value="1"/>
</dbReference>
<dbReference type="PANTHER" id="PTHR10540:SF7">
    <property type="entry name" value="26S PROTEASOME NON-ATPASE REGULATORY SUBUNIT 7"/>
    <property type="match status" value="1"/>
</dbReference>
<feature type="domain" description="MPN" evidence="5">
    <location>
        <begin position="22"/>
        <end position="157"/>
    </location>
</feature>
<dbReference type="GO" id="GO:0008541">
    <property type="term" value="C:proteasome regulatory particle, lid subcomplex"/>
    <property type="evidence" value="ECO:0007669"/>
    <property type="project" value="UniProtKB-ARBA"/>
</dbReference>
<keyword evidence="3" id="KW-0647">Proteasome</keyword>
<keyword evidence="7" id="KW-1185">Reference proteome</keyword>
<evidence type="ECO:0000256" key="4">
    <source>
        <dbReference type="SAM" id="MobiDB-lite"/>
    </source>
</evidence>
<evidence type="ECO:0000256" key="3">
    <source>
        <dbReference type="ARBA" id="ARBA00022942"/>
    </source>
</evidence>
<dbReference type="EMBL" id="JAACJM010000032">
    <property type="protein sequence ID" value="KAF5364659.1"/>
    <property type="molecule type" value="Genomic_DNA"/>
</dbReference>
<dbReference type="InterPro" id="IPR033858">
    <property type="entry name" value="MPN_RPN7_8"/>
</dbReference>
<evidence type="ECO:0000256" key="2">
    <source>
        <dbReference type="ARBA" id="ARBA00008568"/>
    </source>
</evidence>
<evidence type="ECO:0000313" key="7">
    <source>
        <dbReference type="Proteomes" id="UP000559256"/>
    </source>
</evidence>
<reference evidence="6 7" key="1">
    <citation type="journal article" date="2020" name="ISME J.">
        <title>Uncovering the hidden diversity of litter-decomposition mechanisms in mushroom-forming fungi.</title>
        <authorList>
            <person name="Floudas D."/>
            <person name="Bentzer J."/>
            <person name="Ahren D."/>
            <person name="Johansson T."/>
            <person name="Persson P."/>
            <person name="Tunlid A."/>
        </authorList>
    </citation>
    <scope>NUCLEOTIDE SEQUENCE [LARGE SCALE GENOMIC DNA]</scope>
    <source>
        <strain evidence="6 7">CBS 291.85</strain>
    </source>
</reference>
<dbReference type="OrthoDB" id="10256771at2759"/>
<evidence type="ECO:0000313" key="6">
    <source>
        <dbReference type="EMBL" id="KAF5364659.1"/>
    </source>
</evidence>
<dbReference type="Gene3D" id="3.40.140.10">
    <property type="entry name" value="Cytidine Deaminase, domain 2"/>
    <property type="match status" value="1"/>
</dbReference>
<dbReference type="PROSITE" id="PS50249">
    <property type="entry name" value="MPN"/>
    <property type="match status" value="1"/>
</dbReference>